<dbReference type="GeneID" id="42780863"/>
<evidence type="ECO:0000313" key="6">
    <source>
        <dbReference type="EMBL" id="MDK4289719.1"/>
    </source>
</evidence>
<dbReference type="EMBL" id="JASNUQ010000003">
    <property type="protein sequence ID" value="MDK4289719.1"/>
    <property type="molecule type" value="Genomic_DNA"/>
</dbReference>
<protein>
    <submittedName>
        <fullName evidence="7">MarP family serine protease</fullName>
        <ecNumber evidence="7">3.4.21.-</ecNumber>
    </submittedName>
</protein>
<dbReference type="Pfam" id="PF13365">
    <property type="entry name" value="Trypsin_2"/>
    <property type="match status" value="1"/>
</dbReference>
<keyword evidence="4 5" id="KW-0472">Membrane</keyword>
<dbReference type="InterPro" id="IPR009003">
    <property type="entry name" value="Peptidase_S1_PA"/>
</dbReference>
<dbReference type="AlphaFoldDB" id="A0AAP4BNT6"/>
<dbReference type="PANTHER" id="PTHR43019:SF23">
    <property type="entry name" value="PROTEASE DO-LIKE 5, CHLOROPLASTIC"/>
    <property type="match status" value="1"/>
</dbReference>
<dbReference type="SUPFAM" id="SSF50494">
    <property type="entry name" value="Trypsin-like serine proteases"/>
    <property type="match status" value="1"/>
</dbReference>
<reference evidence="7 9" key="1">
    <citation type="submission" date="2023-05" db="EMBL/GenBank/DDBJ databases">
        <title>Metabolic capabilities are highly conserved among human nasal-associated Corynebacterium species in pangenomic analyses.</title>
        <authorList>
            <person name="Tran T.H."/>
            <person name="Roberts A.Q."/>
            <person name="Escapa I.F."/>
            <person name="Gao W."/>
            <person name="Conlan S."/>
            <person name="Kong H."/>
            <person name="Segre J.A."/>
            <person name="Kelly M.S."/>
            <person name="Lemon K.P."/>
        </authorList>
    </citation>
    <scope>NUCLEOTIDE SEQUENCE</scope>
    <source>
        <strain evidence="7">KPL2773</strain>
        <strain evidence="6 9">KPL3772</strain>
    </source>
</reference>
<keyword evidence="9" id="KW-1185">Reference proteome</keyword>
<dbReference type="GO" id="GO:0006508">
    <property type="term" value="P:proteolysis"/>
    <property type="evidence" value="ECO:0007669"/>
    <property type="project" value="UniProtKB-KW"/>
</dbReference>
<dbReference type="PANTHER" id="PTHR43019">
    <property type="entry name" value="SERINE ENDOPROTEASE DEGS"/>
    <property type="match status" value="1"/>
</dbReference>
<keyword evidence="3 5" id="KW-1133">Transmembrane helix</keyword>
<dbReference type="Pfam" id="PF02674">
    <property type="entry name" value="Colicin_V"/>
    <property type="match status" value="1"/>
</dbReference>
<evidence type="ECO:0000256" key="3">
    <source>
        <dbReference type="ARBA" id="ARBA00022989"/>
    </source>
</evidence>
<dbReference type="EC" id="3.4.21.-" evidence="7"/>
<feature type="transmembrane region" description="Helical" evidence="5">
    <location>
        <begin position="58"/>
        <end position="81"/>
    </location>
</feature>
<dbReference type="InterPro" id="IPR047680">
    <property type="entry name" value="MarP-like"/>
</dbReference>
<keyword evidence="7" id="KW-0645">Protease</keyword>
<comment type="caution">
    <text evidence="7">The sequence shown here is derived from an EMBL/GenBank/DDBJ whole genome shotgun (WGS) entry which is preliminary data.</text>
</comment>
<feature type="transmembrane region" description="Helical" evidence="5">
    <location>
        <begin position="102"/>
        <end position="124"/>
    </location>
</feature>
<feature type="transmembrane region" description="Helical" evidence="5">
    <location>
        <begin position="6"/>
        <end position="23"/>
    </location>
</feature>
<keyword evidence="7" id="KW-0378">Hydrolase</keyword>
<dbReference type="GO" id="GO:0008233">
    <property type="term" value="F:peptidase activity"/>
    <property type="evidence" value="ECO:0007669"/>
    <property type="project" value="UniProtKB-KW"/>
</dbReference>
<proteinExistence type="predicted"/>
<gene>
    <name evidence="6" type="ORF">QPX23_03085</name>
    <name evidence="7" type="ORF">QPX42_00510</name>
</gene>
<evidence type="ECO:0000256" key="2">
    <source>
        <dbReference type="ARBA" id="ARBA00022692"/>
    </source>
</evidence>
<dbReference type="EMBL" id="JASNVH010000001">
    <property type="protein sequence ID" value="MDK4306047.1"/>
    <property type="molecule type" value="Genomic_DNA"/>
</dbReference>
<dbReference type="Proteomes" id="UP001239759">
    <property type="component" value="Unassembled WGS sequence"/>
</dbReference>
<comment type="subcellular location">
    <subcellularLocation>
        <location evidence="1">Membrane</location>
        <topology evidence="1">Multi-pass membrane protein</topology>
    </subcellularLocation>
</comment>
<dbReference type="Gene3D" id="2.40.10.10">
    <property type="entry name" value="Trypsin-like serine proteases"/>
    <property type="match status" value="2"/>
</dbReference>
<dbReference type="NCBIfam" id="NF033740">
    <property type="entry name" value="MarP_fam_protase"/>
    <property type="match status" value="1"/>
</dbReference>
<evidence type="ECO:0000313" key="9">
    <source>
        <dbReference type="Proteomes" id="UP001239759"/>
    </source>
</evidence>
<evidence type="ECO:0000313" key="7">
    <source>
        <dbReference type="EMBL" id="MDK4306047.1"/>
    </source>
</evidence>
<organism evidence="7 8">
    <name type="scientific">Corynebacterium pseudodiphtheriticum</name>
    <dbReference type="NCBI Taxonomy" id="37637"/>
    <lineage>
        <taxon>Bacteria</taxon>
        <taxon>Bacillati</taxon>
        <taxon>Actinomycetota</taxon>
        <taxon>Actinomycetes</taxon>
        <taxon>Mycobacteriales</taxon>
        <taxon>Corynebacteriaceae</taxon>
        <taxon>Corynebacterium</taxon>
    </lineage>
</organism>
<sequence length="398" mass="41905">MAESIFVDLIILLVIVTSIGIGWRQGAIASILSFIGVISGLIIGGAAAPMLMGLTEHTLARFVLAIGSLVVSAGIGHLVGISLGLKLRESMRLKSLQTVDSAIGSVAQAVAVSVLIWLVSIPLVTGTSGAFSQMLRSSAVLSAMNSLAPERAGQLPAQISAMLNESGLPPLVSPFENHPEPHEVEAPRINVDNEQMVHAVRPSVIHVMGESDQCRRRLMGTGFVAQDDYILTNAHVVAGTQSVRADTVVGLRDAEVVYYNPDIDIAVLHVPNLGLPVLPWAEQPALSGDDAVVMGFPQSGPFEASPARVRDQIRISGPDIYAQGRVEREVYTLRGNIRQGNSGGPVTTDDGRVIGMVFGAAVDNSDTGYALTAEEVRQQVGEFGALRAPVETGACVAQ</sequence>
<evidence type="ECO:0000256" key="4">
    <source>
        <dbReference type="ARBA" id="ARBA00023136"/>
    </source>
</evidence>
<name>A0AAP4BNT6_9CORY</name>
<dbReference type="Proteomes" id="UP001224412">
    <property type="component" value="Unassembled WGS sequence"/>
</dbReference>
<evidence type="ECO:0000313" key="8">
    <source>
        <dbReference type="Proteomes" id="UP001224412"/>
    </source>
</evidence>
<dbReference type="InterPro" id="IPR003825">
    <property type="entry name" value="Colicin-V_CvpA"/>
</dbReference>
<feature type="transmembrane region" description="Helical" evidence="5">
    <location>
        <begin position="30"/>
        <end position="52"/>
    </location>
</feature>
<keyword evidence="2 5" id="KW-0812">Transmembrane</keyword>
<dbReference type="GO" id="GO:0016020">
    <property type="term" value="C:membrane"/>
    <property type="evidence" value="ECO:0007669"/>
    <property type="project" value="UniProtKB-SubCell"/>
</dbReference>
<dbReference type="InterPro" id="IPR043504">
    <property type="entry name" value="Peptidase_S1_PA_chymotrypsin"/>
</dbReference>
<evidence type="ECO:0000256" key="5">
    <source>
        <dbReference type="SAM" id="Phobius"/>
    </source>
</evidence>
<accession>A0AAP4BNT6</accession>
<dbReference type="RefSeq" id="WP_021353545.1">
    <property type="nucleotide sequence ID" value="NZ_CP100362.1"/>
</dbReference>
<evidence type="ECO:0000256" key="1">
    <source>
        <dbReference type="ARBA" id="ARBA00004141"/>
    </source>
</evidence>
<dbReference type="GO" id="GO:0009403">
    <property type="term" value="P:toxin biosynthetic process"/>
    <property type="evidence" value="ECO:0007669"/>
    <property type="project" value="InterPro"/>
</dbReference>